<dbReference type="EMBL" id="BARW01021756">
    <property type="protein sequence ID" value="GAI91616.1"/>
    <property type="molecule type" value="Genomic_DNA"/>
</dbReference>
<name>X1TJT7_9ZZZZ</name>
<reference evidence="1" key="1">
    <citation type="journal article" date="2014" name="Front. Microbiol.">
        <title>High frequency of phylogenetically diverse reductive dehalogenase-homologous genes in deep subseafloor sedimentary metagenomes.</title>
        <authorList>
            <person name="Kawai M."/>
            <person name="Futagami T."/>
            <person name="Toyoda A."/>
            <person name="Takaki Y."/>
            <person name="Nishi S."/>
            <person name="Hori S."/>
            <person name="Arai W."/>
            <person name="Tsubouchi T."/>
            <person name="Morono Y."/>
            <person name="Uchiyama I."/>
            <person name="Ito T."/>
            <person name="Fujiyama A."/>
            <person name="Inagaki F."/>
            <person name="Takami H."/>
        </authorList>
    </citation>
    <scope>NUCLEOTIDE SEQUENCE</scope>
    <source>
        <strain evidence="1">Expedition CK06-06</strain>
    </source>
</reference>
<comment type="caution">
    <text evidence="1">The sequence shown here is derived from an EMBL/GenBank/DDBJ whole genome shotgun (WGS) entry which is preliminary data.</text>
</comment>
<accession>X1TJT7</accession>
<protein>
    <submittedName>
        <fullName evidence="1">Uncharacterized protein</fullName>
    </submittedName>
</protein>
<evidence type="ECO:0000313" key="1">
    <source>
        <dbReference type="EMBL" id="GAI91616.1"/>
    </source>
</evidence>
<proteinExistence type="predicted"/>
<gene>
    <name evidence="1" type="ORF">S12H4_36490</name>
</gene>
<feature type="non-terminal residue" evidence="1">
    <location>
        <position position="1"/>
    </location>
</feature>
<organism evidence="1">
    <name type="scientific">marine sediment metagenome</name>
    <dbReference type="NCBI Taxonomy" id="412755"/>
    <lineage>
        <taxon>unclassified sequences</taxon>
        <taxon>metagenomes</taxon>
        <taxon>ecological metagenomes</taxon>
    </lineage>
</organism>
<sequence>NGISIGPETAMIKKVIIPFGLVLLLIGLSRGIEVTAAPLLDQYDVPLGGVQ</sequence>
<dbReference type="AlphaFoldDB" id="X1TJT7"/>